<comment type="caution">
    <text evidence="1">The sequence shown here is derived from an EMBL/GenBank/DDBJ whole genome shotgun (WGS) entry which is preliminary data.</text>
</comment>
<dbReference type="EMBL" id="NAFI01000186">
    <property type="protein sequence ID" value="OSJ03698.1"/>
    <property type="molecule type" value="Genomic_DNA"/>
</dbReference>
<proteinExistence type="predicted"/>
<reference evidence="1 2" key="1">
    <citation type="submission" date="2017-03" db="EMBL/GenBank/DDBJ databases">
        <title>Whole genome sequences of fourteen strains of Bradyrhizobium canariense and one strain of Bradyrhizobium japonicum isolated from Lupinus (Papilionoideae: Genisteae) species in Algeria.</title>
        <authorList>
            <person name="Crovadore J."/>
            <person name="Chekireb D."/>
            <person name="Brachmann A."/>
            <person name="Chablais R."/>
            <person name="Cochard B."/>
            <person name="Lefort F."/>
        </authorList>
    </citation>
    <scope>NUCLEOTIDE SEQUENCE [LARGE SCALE GENOMIC DNA]</scope>
    <source>
        <strain evidence="1 2">UBMA195</strain>
    </source>
</reference>
<dbReference type="OrthoDB" id="8236128at2"/>
<evidence type="ECO:0000313" key="1">
    <source>
        <dbReference type="EMBL" id="OSJ03698.1"/>
    </source>
</evidence>
<dbReference type="Proteomes" id="UP000193553">
    <property type="component" value="Unassembled WGS sequence"/>
</dbReference>
<protein>
    <recommendedName>
        <fullName evidence="3">DUF3551 domain-containing protein</fullName>
    </recommendedName>
</protein>
<dbReference type="AlphaFoldDB" id="A0A1X3GYT4"/>
<name>A0A1X3GYT4_9BRAD</name>
<dbReference type="Pfam" id="PF12071">
    <property type="entry name" value="DUF3551"/>
    <property type="match status" value="1"/>
</dbReference>
<gene>
    <name evidence="1" type="ORF">BSZ18_30775</name>
</gene>
<sequence>MTFDTRGSDCGFTSYEQCLATASGIDAECYGKTARDDSDGRNLWRRSNAWRSRVDAGTGLVAR</sequence>
<dbReference type="InterPro" id="IPR021937">
    <property type="entry name" value="DUF3551"/>
</dbReference>
<evidence type="ECO:0008006" key="3">
    <source>
        <dbReference type="Google" id="ProtNLM"/>
    </source>
</evidence>
<accession>A0A1X3GYT4</accession>
<evidence type="ECO:0000313" key="2">
    <source>
        <dbReference type="Proteomes" id="UP000193553"/>
    </source>
</evidence>
<organism evidence="1 2">
    <name type="scientific">Bradyrhizobium canariense</name>
    <dbReference type="NCBI Taxonomy" id="255045"/>
    <lineage>
        <taxon>Bacteria</taxon>
        <taxon>Pseudomonadati</taxon>
        <taxon>Pseudomonadota</taxon>
        <taxon>Alphaproteobacteria</taxon>
        <taxon>Hyphomicrobiales</taxon>
        <taxon>Nitrobacteraceae</taxon>
        <taxon>Bradyrhizobium</taxon>
    </lineage>
</organism>